<dbReference type="Proteomes" id="UP001060507">
    <property type="component" value="Unassembled WGS sequence"/>
</dbReference>
<proteinExistence type="predicted"/>
<gene>
    <name evidence="1" type="ORF">NUKP37_24630</name>
</gene>
<dbReference type="AlphaFoldDB" id="A0A9P3P703"/>
<evidence type="ECO:0000313" key="1">
    <source>
        <dbReference type="EMBL" id="GKJ93390.1"/>
    </source>
</evidence>
<comment type="caution">
    <text evidence="1">The sequence shown here is derived from an EMBL/GenBank/DDBJ whole genome shotgun (WGS) entry which is preliminary data.</text>
</comment>
<accession>A0A9P3P703</accession>
<protein>
    <submittedName>
        <fullName evidence="1">Uncharacterized protein</fullName>
    </submittedName>
</protein>
<sequence>MRVLFNGDLLKEANTPVNFVGLANSEVVKMITSRTMRLKTIWNINAVPISTFGLPMTPTSIKDYPNSFWISMN</sequence>
<evidence type="ECO:0000313" key="2">
    <source>
        <dbReference type="Proteomes" id="UP001060507"/>
    </source>
</evidence>
<dbReference type="EMBL" id="BQTA01000006">
    <property type="protein sequence ID" value="GKJ93390.1"/>
    <property type="molecule type" value="Genomic_DNA"/>
</dbReference>
<reference evidence="1" key="1">
    <citation type="journal article" date="2022" name="J. Appl. Microbiol.">
        <title>PCR-based ORF typing of Klebsiella pneumoniae for rapid identification of global clones and transmission events.</title>
        <authorList>
            <person name="Nonogaki R."/>
            <person name="Iijima A."/>
            <person name="Kawamura K."/>
            <person name="Kayama S."/>
            <person name="Sugai M."/>
            <person name="Yagi T."/>
            <person name="Arakawa Y."/>
            <person name="Doi Y."/>
            <person name="Suzuki M."/>
        </authorList>
    </citation>
    <scope>NUCLEOTIDE SEQUENCE</scope>
    <source>
        <strain evidence="1">NUKP-37</strain>
    </source>
</reference>
<name>A0A9P3P703_KLEVA</name>
<organism evidence="1 2">
    <name type="scientific">Klebsiella variicola</name>
    <dbReference type="NCBI Taxonomy" id="244366"/>
    <lineage>
        <taxon>Bacteria</taxon>
        <taxon>Pseudomonadati</taxon>
        <taxon>Pseudomonadota</taxon>
        <taxon>Gammaproteobacteria</taxon>
        <taxon>Enterobacterales</taxon>
        <taxon>Enterobacteriaceae</taxon>
        <taxon>Klebsiella/Raoultella group</taxon>
        <taxon>Klebsiella</taxon>
        <taxon>Klebsiella pneumoniae complex</taxon>
    </lineage>
</organism>